<evidence type="ECO:0000256" key="1">
    <source>
        <dbReference type="SAM" id="Phobius"/>
    </source>
</evidence>
<dbReference type="AlphaFoldDB" id="A0A561V831"/>
<comment type="caution">
    <text evidence="2">The sequence shown here is derived from an EMBL/GenBank/DDBJ whole genome shotgun (WGS) entry which is preliminary data.</text>
</comment>
<feature type="transmembrane region" description="Helical" evidence="1">
    <location>
        <begin position="18"/>
        <end position="36"/>
    </location>
</feature>
<evidence type="ECO:0000313" key="3">
    <source>
        <dbReference type="Proteomes" id="UP000316184"/>
    </source>
</evidence>
<name>A0A561V831_9PSEU</name>
<organism evidence="2 3">
    <name type="scientific">Saccharopolyspora dendranthemae</name>
    <dbReference type="NCBI Taxonomy" id="1181886"/>
    <lineage>
        <taxon>Bacteria</taxon>
        <taxon>Bacillati</taxon>
        <taxon>Actinomycetota</taxon>
        <taxon>Actinomycetes</taxon>
        <taxon>Pseudonocardiales</taxon>
        <taxon>Pseudonocardiaceae</taxon>
        <taxon>Saccharopolyspora</taxon>
    </lineage>
</organism>
<keyword evidence="1" id="KW-0472">Membrane</keyword>
<protein>
    <submittedName>
        <fullName evidence="2">Uncharacterized protein DUF2871</fullName>
    </submittedName>
</protein>
<keyword evidence="1" id="KW-1133">Transmembrane helix</keyword>
<accession>A0A561V831</accession>
<proteinExistence type="predicted"/>
<dbReference type="Pfam" id="PF11070">
    <property type="entry name" value="DUF2871"/>
    <property type="match status" value="1"/>
</dbReference>
<keyword evidence="3" id="KW-1185">Reference proteome</keyword>
<reference evidence="2 3" key="1">
    <citation type="submission" date="2019-06" db="EMBL/GenBank/DDBJ databases">
        <title>Sequencing the genomes of 1000 actinobacteria strains.</title>
        <authorList>
            <person name="Klenk H.-P."/>
        </authorList>
    </citation>
    <scope>NUCLEOTIDE SEQUENCE [LARGE SCALE GENOMIC DNA]</scope>
    <source>
        <strain evidence="2 3">DSM 46699</strain>
    </source>
</reference>
<feature type="transmembrane region" description="Helical" evidence="1">
    <location>
        <begin position="84"/>
        <end position="107"/>
    </location>
</feature>
<evidence type="ECO:0000313" key="2">
    <source>
        <dbReference type="EMBL" id="TWG07772.1"/>
    </source>
</evidence>
<keyword evidence="1" id="KW-0812">Transmembrane</keyword>
<feature type="transmembrane region" description="Helical" evidence="1">
    <location>
        <begin position="119"/>
        <end position="141"/>
    </location>
</feature>
<feature type="transmembrane region" description="Helical" evidence="1">
    <location>
        <begin position="48"/>
        <end position="72"/>
    </location>
</feature>
<dbReference type="InterPro" id="IPR021299">
    <property type="entry name" value="DUF2871"/>
</dbReference>
<dbReference type="EMBL" id="VIWX01000001">
    <property type="protein sequence ID" value="TWG07772.1"/>
    <property type="molecule type" value="Genomic_DNA"/>
</dbReference>
<gene>
    <name evidence="2" type="ORF">FHU35_11391</name>
</gene>
<sequence>MAAHPTSKPKGPTAVKKLYYSAVLYTVLGLLGGLFYRELTKAQDFTGVTQLSVVHTHLLTLGTVFFLIAIALEKSLRLSSGRFFNAFFWTYHAGLLLSTGIMTAHGIMTVLGQQAGPAISGPAGLGHVLLTIALVFFFVCLRSRIGDGSGPAARQRGETVFREAR</sequence>
<dbReference type="Proteomes" id="UP000316184">
    <property type="component" value="Unassembled WGS sequence"/>
</dbReference>